<dbReference type="AlphaFoldDB" id="A0A2K8U3F3"/>
<feature type="chain" id="PRO_5014662173" evidence="2">
    <location>
        <begin position="28"/>
        <end position="205"/>
    </location>
</feature>
<evidence type="ECO:0000256" key="1">
    <source>
        <dbReference type="SAM" id="MobiDB-lite"/>
    </source>
</evidence>
<dbReference type="KEGG" id="tsy:THSYN_03460"/>
<feature type="signal peptide" evidence="2">
    <location>
        <begin position="1"/>
        <end position="27"/>
    </location>
</feature>
<dbReference type="Proteomes" id="UP000232638">
    <property type="component" value="Chromosome"/>
</dbReference>
<dbReference type="RefSeq" id="WP_100917918.1">
    <property type="nucleotide sequence ID" value="NZ_CP020370.1"/>
</dbReference>
<keyword evidence="4" id="KW-1185">Reference proteome</keyword>
<reference evidence="3 4" key="1">
    <citation type="submission" date="2017-03" db="EMBL/GenBank/DDBJ databases">
        <title>Complete genome sequence of Candidatus 'Thiodictyon syntrophicum' sp. nov. strain Cad16T, a photolithoautotroph purple sulfur bacterium isolated from an alpine meromictic lake.</title>
        <authorList>
            <person name="Luedin S.M."/>
            <person name="Pothier J.F."/>
            <person name="Danza F."/>
            <person name="Storelli N."/>
            <person name="Wittwer M."/>
            <person name="Tonolla M."/>
        </authorList>
    </citation>
    <scope>NUCLEOTIDE SEQUENCE [LARGE SCALE GENOMIC DNA]</scope>
    <source>
        <strain evidence="3 4">Cad16T</strain>
    </source>
</reference>
<name>A0A2K8U3F3_9GAMM</name>
<dbReference type="Gene3D" id="1.20.120.1490">
    <property type="match status" value="1"/>
</dbReference>
<dbReference type="EMBL" id="CP020370">
    <property type="protein sequence ID" value="AUB80110.1"/>
    <property type="molecule type" value="Genomic_DNA"/>
</dbReference>
<organism evidence="3 4">
    <name type="scientific">Candidatus Thiodictyon syntrophicum</name>
    <dbReference type="NCBI Taxonomy" id="1166950"/>
    <lineage>
        <taxon>Bacteria</taxon>
        <taxon>Pseudomonadati</taxon>
        <taxon>Pseudomonadota</taxon>
        <taxon>Gammaproteobacteria</taxon>
        <taxon>Chromatiales</taxon>
        <taxon>Chromatiaceae</taxon>
        <taxon>Thiodictyon</taxon>
    </lineage>
</organism>
<evidence type="ECO:0000313" key="3">
    <source>
        <dbReference type="EMBL" id="AUB80110.1"/>
    </source>
</evidence>
<feature type="compositionally biased region" description="Low complexity" evidence="1">
    <location>
        <begin position="170"/>
        <end position="180"/>
    </location>
</feature>
<gene>
    <name evidence="3" type="ORF">THSYN_03460</name>
</gene>
<sequence length="205" mass="22250">MRLRTPRTLLAIAIGLAAALGTGAAFCGPGGPHGDPDTRLERLTRRLDLTPQQQAQVKTILEEERTAADQLHAQVRQRIQGVLTEEQRAAEAAQQQRGLDRQVERLTGRLRLSPEQVTQVRAILAERLTNPALARTELQGRIAAVLTPEQQQRFAAMESRGDHRGKRGDGPPTGDPADGPQDGRRDGPGDGPADGPEYDNGRDGR</sequence>
<protein>
    <submittedName>
        <fullName evidence="3">Uncharacterized protein</fullName>
    </submittedName>
</protein>
<evidence type="ECO:0000256" key="2">
    <source>
        <dbReference type="SAM" id="SignalP"/>
    </source>
</evidence>
<keyword evidence="2" id="KW-0732">Signal</keyword>
<evidence type="ECO:0000313" key="4">
    <source>
        <dbReference type="Proteomes" id="UP000232638"/>
    </source>
</evidence>
<feature type="region of interest" description="Disordered" evidence="1">
    <location>
        <begin position="152"/>
        <end position="205"/>
    </location>
</feature>
<proteinExistence type="predicted"/>
<accession>A0A2K8U3F3</accession>
<dbReference type="OrthoDB" id="5772504at2"/>